<keyword evidence="7" id="KW-0862">Zinc</keyword>
<dbReference type="PANTHER" id="PTHR32494:SF19">
    <property type="entry name" value="ALLANTOATE DEIMINASE-RELATED"/>
    <property type="match status" value="1"/>
</dbReference>
<dbReference type="SUPFAM" id="SSF53187">
    <property type="entry name" value="Zn-dependent exopeptidases"/>
    <property type="match status" value="1"/>
</dbReference>
<gene>
    <name evidence="11" type="ORF">B7R22_04515</name>
</gene>
<feature type="binding site" evidence="7">
    <location>
        <position position="201"/>
    </location>
    <ligand>
        <name>Zn(2+)</name>
        <dbReference type="ChEBI" id="CHEBI:29105"/>
        <label>1</label>
    </ligand>
</feature>
<dbReference type="SUPFAM" id="SSF55031">
    <property type="entry name" value="Bacterial exopeptidase dimerisation domain"/>
    <property type="match status" value="1"/>
</dbReference>
<reference evidence="11 12" key="1">
    <citation type="submission" date="2017-04" db="EMBL/GenBank/DDBJ databases">
        <title>Comparative genome analysis of Subtercola boreus.</title>
        <authorList>
            <person name="Cho Y.-J."/>
            <person name="Cho A."/>
            <person name="Kim O.-S."/>
            <person name="Lee J.-I."/>
        </authorList>
    </citation>
    <scope>NUCLEOTIDE SEQUENCE [LARGE SCALE GENOMIC DNA]</scope>
    <source>
        <strain evidence="11 12">P27479</strain>
    </source>
</reference>
<name>A0A3E0W3I7_9MICO</name>
<feature type="binding site" evidence="8">
    <location>
        <position position="226"/>
    </location>
    <ligand>
        <name>allantoate</name>
        <dbReference type="ChEBI" id="CHEBI:17536"/>
    </ligand>
</feature>
<dbReference type="RefSeq" id="WP_116410619.1">
    <property type="nucleotide sequence ID" value="NZ_NBXB01000013.1"/>
</dbReference>
<dbReference type="Proteomes" id="UP000256541">
    <property type="component" value="Unassembled WGS sequence"/>
</dbReference>
<dbReference type="Pfam" id="PF01546">
    <property type="entry name" value="Peptidase_M20"/>
    <property type="match status" value="1"/>
</dbReference>
<dbReference type="PANTHER" id="PTHR32494">
    <property type="entry name" value="ALLANTOATE DEIMINASE-RELATED"/>
    <property type="match status" value="1"/>
</dbReference>
<feature type="binding site" evidence="8">
    <location>
        <position position="283"/>
    </location>
    <ligand>
        <name>allantoate</name>
        <dbReference type="ChEBI" id="CHEBI:17536"/>
    </ligand>
</feature>
<dbReference type="EMBL" id="NBXB01000013">
    <property type="protein sequence ID" value="RFA16128.1"/>
    <property type="molecule type" value="Genomic_DNA"/>
</dbReference>
<evidence type="ECO:0000313" key="12">
    <source>
        <dbReference type="Proteomes" id="UP000256541"/>
    </source>
</evidence>
<dbReference type="GO" id="GO:0046872">
    <property type="term" value="F:metal ion binding"/>
    <property type="evidence" value="ECO:0007669"/>
    <property type="project" value="UniProtKB-KW"/>
</dbReference>
<dbReference type="InterPro" id="IPR036264">
    <property type="entry name" value="Bact_exopeptidase_dim_dom"/>
</dbReference>
<protein>
    <submittedName>
        <fullName evidence="11">Allantoate amidohydrolase</fullName>
    </submittedName>
</protein>
<proteinExistence type="inferred from homology"/>
<evidence type="ECO:0000256" key="1">
    <source>
        <dbReference type="ARBA" id="ARBA00001936"/>
    </source>
</evidence>
<organism evidence="11 12">
    <name type="scientific">Subtercola boreus</name>
    <dbReference type="NCBI Taxonomy" id="120213"/>
    <lineage>
        <taxon>Bacteria</taxon>
        <taxon>Bacillati</taxon>
        <taxon>Actinomycetota</taxon>
        <taxon>Actinomycetes</taxon>
        <taxon>Micrococcales</taxon>
        <taxon>Microbacteriaceae</taxon>
        <taxon>Subtercola</taxon>
    </lineage>
</organism>
<evidence type="ECO:0000256" key="7">
    <source>
        <dbReference type="PIRSR" id="PIRSR001235-1"/>
    </source>
</evidence>
<dbReference type="NCBIfam" id="NF006775">
    <property type="entry name" value="PRK09290.2-5"/>
    <property type="match status" value="1"/>
</dbReference>
<keyword evidence="6" id="KW-0464">Manganese</keyword>
<feature type="domain" description="Peptidase M20 dimerisation" evidence="10">
    <location>
        <begin position="223"/>
        <end position="318"/>
    </location>
</feature>
<dbReference type="InterPro" id="IPR002933">
    <property type="entry name" value="Peptidase_M20"/>
</dbReference>
<feature type="binding site" evidence="8">
    <location>
        <position position="296"/>
    </location>
    <ligand>
        <name>allantoate</name>
        <dbReference type="ChEBI" id="CHEBI:17536"/>
    </ligand>
</feature>
<dbReference type="AlphaFoldDB" id="A0A3E0W3I7"/>
<dbReference type="InterPro" id="IPR001261">
    <property type="entry name" value="ArgE/DapE_CS"/>
</dbReference>
<evidence type="ECO:0000256" key="9">
    <source>
        <dbReference type="SAM" id="MobiDB-lite"/>
    </source>
</evidence>
<evidence type="ECO:0000256" key="3">
    <source>
        <dbReference type="ARBA" id="ARBA00011738"/>
    </source>
</evidence>
<dbReference type="CDD" id="cd03884">
    <property type="entry name" value="M20_bAS"/>
    <property type="match status" value="1"/>
</dbReference>
<comment type="similarity">
    <text evidence="2">Belongs to the peptidase M20 family.</text>
</comment>
<dbReference type="Gene3D" id="3.40.630.10">
    <property type="entry name" value="Zn peptidases"/>
    <property type="match status" value="1"/>
</dbReference>
<dbReference type="Gene3D" id="3.30.70.360">
    <property type="match status" value="1"/>
</dbReference>
<dbReference type="PIRSF" id="PIRSF001235">
    <property type="entry name" value="Amidase_carbamoylase"/>
    <property type="match status" value="1"/>
</dbReference>
<evidence type="ECO:0000313" key="11">
    <source>
        <dbReference type="EMBL" id="RFA16128.1"/>
    </source>
</evidence>
<feature type="binding site" evidence="7">
    <location>
        <position position="391"/>
    </location>
    <ligand>
        <name>Zn(2+)</name>
        <dbReference type="ChEBI" id="CHEBI:29105"/>
        <label>2</label>
    </ligand>
</feature>
<dbReference type="InterPro" id="IPR010158">
    <property type="entry name" value="Amidase_Cbmase"/>
</dbReference>
<feature type="binding site" evidence="7">
    <location>
        <position position="137"/>
    </location>
    <ligand>
        <name>Zn(2+)</name>
        <dbReference type="ChEBI" id="CHEBI:29105"/>
        <label>2</label>
    </ligand>
</feature>
<dbReference type="GO" id="GO:0016813">
    <property type="term" value="F:hydrolase activity, acting on carbon-nitrogen (but not peptide) bonds, in linear amidines"/>
    <property type="evidence" value="ECO:0007669"/>
    <property type="project" value="InterPro"/>
</dbReference>
<feature type="binding site" evidence="7">
    <location>
        <position position="91"/>
    </location>
    <ligand>
        <name>Zn(2+)</name>
        <dbReference type="ChEBI" id="CHEBI:29105"/>
        <label>1</label>
    </ligand>
</feature>
<evidence type="ECO:0000256" key="4">
    <source>
        <dbReference type="ARBA" id="ARBA00022723"/>
    </source>
</evidence>
<evidence type="ECO:0000256" key="6">
    <source>
        <dbReference type="ARBA" id="ARBA00023211"/>
    </source>
</evidence>
<sequence length="450" mass="46920">MTTRHASTDVIDRTGALSLLARSDELASYSTLPGGLIRRVYLTAEHRAVNALAGQWMIEAGMRTWQDAAGNQCGRLEGSTPGLPALLLGSHLDTVPSAGRYDGILGVLIAIAAVDRIHASGIRLPFALEVVAFGDEEGTRFGRALLGSRALAGTSDPAWLDLTDEQGITLREAYRAFGLDPDALGAAARRPEDLVGYLEAHIEQGPYLEEAGHALGIVSTIAGARRFSLTVNGRAGHSGTPFDRRHDALAGAAEIVTLIEATARSAGLIATVGHLEVFPNAVNVIPGRVELSLDLRAESDADRDRVWEQISDALTEICDRRGLTVDARQTHSAPAVACSARLRGAVAAGIARTGNADPLLLLSRAGHDGMAVAAVTEIAMLFIRCRGGVSHHPDEHVLAADVAAATDAFEAAVLALVAAETSRPTPAPSRPSANPSAVPPAAHADATPPA</sequence>
<evidence type="ECO:0000256" key="2">
    <source>
        <dbReference type="ARBA" id="ARBA00006153"/>
    </source>
</evidence>
<keyword evidence="5 11" id="KW-0378">Hydrolase</keyword>
<evidence type="ECO:0000259" key="10">
    <source>
        <dbReference type="Pfam" id="PF07687"/>
    </source>
</evidence>
<keyword evidence="4 7" id="KW-0479">Metal-binding</keyword>
<comment type="cofactor">
    <cofactor evidence="1">
        <name>Mn(2+)</name>
        <dbReference type="ChEBI" id="CHEBI:29035"/>
    </cofactor>
</comment>
<dbReference type="OrthoDB" id="9808195at2"/>
<comment type="subunit">
    <text evidence="3">Homodimer.</text>
</comment>
<dbReference type="PROSITE" id="PS00758">
    <property type="entry name" value="ARGE_DAPE_CPG2_1"/>
    <property type="match status" value="1"/>
</dbReference>
<feature type="region of interest" description="Disordered" evidence="9">
    <location>
        <begin position="420"/>
        <end position="450"/>
    </location>
</feature>
<feature type="binding site" evidence="7">
    <location>
        <position position="102"/>
    </location>
    <ligand>
        <name>Zn(2+)</name>
        <dbReference type="ChEBI" id="CHEBI:29105"/>
        <label>2</label>
    </ligand>
</feature>
<feature type="binding site" evidence="7">
    <location>
        <position position="102"/>
    </location>
    <ligand>
        <name>Zn(2+)</name>
        <dbReference type="ChEBI" id="CHEBI:29105"/>
        <label>1</label>
    </ligand>
</feature>
<dbReference type="InterPro" id="IPR011650">
    <property type="entry name" value="Peptidase_M20_dimer"/>
</dbReference>
<dbReference type="Pfam" id="PF07687">
    <property type="entry name" value="M20_dimer"/>
    <property type="match status" value="1"/>
</dbReference>
<accession>A0A3E0W3I7</accession>
<comment type="caution">
    <text evidence="11">The sequence shown here is derived from an EMBL/GenBank/DDBJ whole genome shotgun (WGS) entry which is preliminary data.</text>
</comment>
<evidence type="ECO:0000256" key="8">
    <source>
        <dbReference type="PIRSR" id="PIRSR001235-2"/>
    </source>
</evidence>
<evidence type="ECO:0000256" key="5">
    <source>
        <dbReference type="ARBA" id="ARBA00022801"/>
    </source>
</evidence>
<dbReference type="NCBIfam" id="TIGR01879">
    <property type="entry name" value="hydantase"/>
    <property type="match status" value="1"/>
</dbReference>
<comment type="cofactor">
    <cofactor evidence="7">
        <name>Zn(2+)</name>
        <dbReference type="ChEBI" id="CHEBI:29105"/>
    </cofactor>
    <text evidence="7">Binds 2 Zn(2+) ions per subunit.</text>
</comment>